<gene>
    <name evidence="5" type="ORF">M670_04499</name>
</gene>
<dbReference type="InterPro" id="IPR025110">
    <property type="entry name" value="AMP-bd_C"/>
</dbReference>
<evidence type="ECO:0000313" key="6">
    <source>
        <dbReference type="Proteomes" id="UP000027936"/>
    </source>
</evidence>
<sequence length="519" mass="58212">MGVTVGSLIDWSAENFPQKLAIIYERKNQQWTYSELKEKVHNFAGALQNLGVKKGSVVSTFLYNTSEFVIALFAAAKLGAIFNPINYRLTAHELQYILNDAGSDVLLYEGVVAETIRKTVDLGVNVDHFVFVDEDAPSGSLDFYELINKRLDYQPVEVSENDLYIMMYTSGTTGKPKGVLHKHRDMIHHNFLMMQCQGFTKEDIGLSIAPLNHTAELHTSFLPRLQVGATNVLLHHFDTKLVLQTLEEAKVTHMFAAPTMVNMLLNDEDFDKYDLSKLRLLGYGGASMAPVLIREFQARTNARLVQMFGTTEMGPVMSVLYSDEQLEKAGSAGKAILTHEVRIARVNPDGPTHPDDHCGIGEVGEILVKGPCVMEGYYKRPDATKAALAYGWYHTGDLGSLDEEGYVWIRDRIDHMINSGAENIYPREVEDQLLEHPDVLEVAVIGEPDPKWGQIVVGYVVLKEGSTIEANDLDQYLIKGEKLAPYKRPRKYRFIDILPKTPSGKIQKYLLEDVTDKVV</sequence>
<comment type="caution">
    <text evidence="5">The sequence shown here is derived from an EMBL/GenBank/DDBJ whole genome shotgun (WGS) entry which is preliminary data.</text>
</comment>
<evidence type="ECO:0000313" key="5">
    <source>
        <dbReference type="EMBL" id="KEF36339.1"/>
    </source>
</evidence>
<feature type="domain" description="AMP-dependent synthetase/ligase" evidence="3">
    <location>
        <begin position="10"/>
        <end position="378"/>
    </location>
</feature>
<dbReference type="InterPro" id="IPR000873">
    <property type="entry name" value="AMP-dep_synth/lig_dom"/>
</dbReference>
<evidence type="ECO:0000259" key="3">
    <source>
        <dbReference type="Pfam" id="PF00501"/>
    </source>
</evidence>
<dbReference type="InterPro" id="IPR020845">
    <property type="entry name" value="AMP-binding_CS"/>
</dbReference>
<dbReference type="Pfam" id="PF13193">
    <property type="entry name" value="AMP-binding_C"/>
    <property type="match status" value="1"/>
</dbReference>
<organism evidence="5 6">
    <name type="scientific">Schinkia azotoformans MEV2011</name>
    <dbReference type="NCBI Taxonomy" id="1348973"/>
    <lineage>
        <taxon>Bacteria</taxon>
        <taxon>Bacillati</taxon>
        <taxon>Bacillota</taxon>
        <taxon>Bacilli</taxon>
        <taxon>Bacillales</taxon>
        <taxon>Bacillaceae</taxon>
        <taxon>Calidifontibacillus/Schinkia group</taxon>
        <taxon>Schinkia</taxon>
    </lineage>
</organism>
<reference evidence="5 6" key="1">
    <citation type="submission" date="2014-04" db="EMBL/GenBank/DDBJ databases">
        <title>Draft genome sequence of Bacillus azotoformans MEV2011, a (co-) denitrifying strain unable to grow in the presence of oxygen.</title>
        <authorList>
            <person name="Nielsen M."/>
            <person name="Schreiber L."/>
            <person name="Finster K."/>
            <person name="Schramm A."/>
        </authorList>
    </citation>
    <scope>NUCLEOTIDE SEQUENCE [LARGE SCALE GENOMIC DNA]</scope>
    <source>
        <strain evidence="5 6">MEV2011</strain>
    </source>
</reference>
<protein>
    <submittedName>
        <fullName evidence="5">Acyl-CoA synthetase (AMP-forming)/AMP-acid ligase II</fullName>
        <ecNumber evidence="5">6.2.1.-</ecNumber>
    </submittedName>
</protein>
<dbReference type="CDD" id="cd17631">
    <property type="entry name" value="FACL_FadD13-like"/>
    <property type="match status" value="1"/>
</dbReference>
<dbReference type="RefSeq" id="WP_035198468.1">
    <property type="nucleotide sequence ID" value="NZ_JJRY01000029.1"/>
</dbReference>
<dbReference type="PATRIC" id="fig|1348973.3.peg.4370"/>
<dbReference type="PANTHER" id="PTHR43201">
    <property type="entry name" value="ACYL-COA SYNTHETASE"/>
    <property type="match status" value="1"/>
</dbReference>
<dbReference type="EMBL" id="JJRY01000029">
    <property type="protein sequence ID" value="KEF36339.1"/>
    <property type="molecule type" value="Genomic_DNA"/>
</dbReference>
<accession>A0A072NF54</accession>
<dbReference type="PROSITE" id="PS00455">
    <property type="entry name" value="AMP_BINDING"/>
    <property type="match status" value="1"/>
</dbReference>
<dbReference type="InterPro" id="IPR045851">
    <property type="entry name" value="AMP-bd_C_sf"/>
</dbReference>
<dbReference type="OrthoDB" id="9765680at2"/>
<name>A0A072NF54_SCHAZ</name>
<dbReference type="InterPro" id="IPR042099">
    <property type="entry name" value="ANL_N_sf"/>
</dbReference>
<feature type="domain" description="AMP-binding enzyme C-terminal" evidence="4">
    <location>
        <begin position="428"/>
        <end position="505"/>
    </location>
</feature>
<dbReference type="AlphaFoldDB" id="A0A072NF54"/>
<evidence type="ECO:0000256" key="2">
    <source>
        <dbReference type="ARBA" id="ARBA00022598"/>
    </source>
</evidence>
<dbReference type="Gene3D" id="3.40.50.12780">
    <property type="entry name" value="N-terminal domain of ligase-like"/>
    <property type="match status" value="1"/>
</dbReference>
<proteinExistence type="inferred from homology"/>
<evidence type="ECO:0000259" key="4">
    <source>
        <dbReference type="Pfam" id="PF13193"/>
    </source>
</evidence>
<dbReference type="SUPFAM" id="SSF56801">
    <property type="entry name" value="Acetyl-CoA synthetase-like"/>
    <property type="match status" value="1"/>
</dbReference>
<evidence type="ECO:0000256" key="1">
    <source>
        <dbReference type="ARBA" id="ARBA00006432"/>
    </source>
</evidence>
<dbReference type="EC" id="6.2.1.-" evidence="5"/>
<dbReference type="Gene3D" id="3.30.300.30">
    <property type="match status" value="1"/>
</dbReference>
<dbReference type="Proteomes" id="UP000027936">
    <property type="component" value="Unassembled WGS sequence"/>
</dbReference>
<dbReference type="NCBIfam" id="NF004837">
    <property type="entry name" value="PRK06187.1"/>
    <property type="match status" value="1"/>
</dbReference>
<comment type="similarity">
    <text evidence="1">Belongs to the ATP-dependent AMP-binding enzyme family.</text>
</comment>
<dbReference type="Pfam" id="PF00501">
    <property type="entry name" value="AMP-binding"/>
    <property type="match status" value="1"/>
</dbReference>
<keyword evidence="2 5" id="KW-0436">Ligase</keyword>
<dbReference type="GO" id="GO:0031956">
    <property type="term" value="F:medium-chain fatty acid-CoA ligase activity"/>
    <property type="evidence" value="ECO:0007669"/>
    <property type="project" value="TreeGrafter"/>
</dbReference>
<dbReference type="GO" id="GO:0006631">
    <property type="term" value="P:fatty acid metabolic process"/>
    <property type="evidence" value="ECO:0007669"/>
    <property type="project" value="TreeGrafter"/>
</dbReference>
<dbReference type="PANTHER" id="PTHR43201:SF5">
    <property type="entry name" value="MEDIUM-CHAIN ACYL-COA LIGASE ACSF2, MITOCHONDRIAL"/>
    <property type="match status" value="1"/>
</dbReference>